<dbReference type="EMBL" id="KN822335">
    <property type="protein sequence ID" value="KIM50756.1"/>
    <property type="molecule type" value="Genomic_DNA"/>
</dbReference>
<organism evidence="2 3">
    <name type="scientific">Scleroderma citrinum Foug A</name>
    <dbReference type="NCBI Taxonomy" id="1036808"/>
    <lineage>
        <taxon>Eukaryota</taxon>
        <taxon>Fungi</taxon>
        <taxon>Dikarya</taxon>
        <taxon>Basidiomycota</taxon>
        <taxon>Agaricomycotina</taxon>
        <taxon>Agaricomycetes</taxon>
        <taxon>Agaricomycetidae</taxon>
        <taxon>Boletales</taxon>
        <taxon>Sclerodermatineae</taxon>
        <taxon>Sclerodermataceae</taxon>
        <taxon>Scleroderma</taxon>
    </lineage>
</organism>
<proteinExistence type="predicted"/>
<dbReference type="AlphaFoldDB" id="A0A0C3D3S6"/>
<reference evidence="3" key="2">
    <citation type="submission" date="2015-01" db="EMBL/GenBank/DDBJ databases">
        <title>Evolutionary Origins and Diversification of the Mycorrhizal Mutualists.</title>
        <authorList>
            <consortium name="DOE Joint Genome Institute"/>
            <consortium name="Mycorrhizal Genomics Consortium"/>
            <person name="Kohler A."/>
            <person name="Kuo A."/>
            <person name="Nagy L.G."/>
            <person name="Floudas D."/>
            <person name="Copeland A."/>
            <person name="Barry K.W."/>
            <person name="Cichocki N."/>
            <person name="Veneault-Fourrey C."/>
            <person name="LaButti K."/>
            <person name="Lindquist E.A."/>
            <person name="Lipzen A."/>
            <person name="Lundell T."/>
            <person name="Morin E."/>
            <person name="Murat C."/>
            <person name="Riley R."/>
            <person name="Ohm R."/>
            <person name="Sun H."/>
            <person name="Tunlid A."/>
            <person name="Henrissat B."/>
            <person name="Grigoriev I.V."/>
            <person name="Hibbett D.S."/>
            <person name="Martin F."/>
        </authorList>
    </citation>
    <scope>NUCLEOTIDE SEQUENCE [LARGE SCALE GENOMIC DNA]</scope>
    <source>
        <strain evidence="3">Foug A</strain>
    </source>
</reference>
<dbReference type="Pfam" id="PF00651">
    <property type="entry name" value="BTB"/>
    <property type="match status" value="1"/>
</dbReference>
<dbReference type="SUPFAM" id="SSF54695">
    <property type="entry name" value="POZ domain"/>
    <property type="match status" value="1"/>
</dbReference>
<dbReference type="OrthoDB" id="2367075at2759"/>
<sequence>MTLVTLQVEDCLFRVPHHTLEAQSMVFLDLFSFPPLPDAEVEGSSDEHPIRLDGVTADEFRWLLKVLFPGPHGTSIQEGSEKWISILKLSQMWQFQQICTIALENLPYQSVEKSPTEKVALAFQYDIKHWLLPGLNQLAQWSEPINVVDVQLLGLEVALKIAAIRKSLVFDPTPTPGVESSINGYCWINISGHRPTPQCPCLPTPQSPRPPTPSPVDHITSTTRNASNVDFTPTIKQIFELSGAEFDSDPFVSWPGQWKLGKFNWNL</sequence>
<evidence type="ECO:0000313" key="3">
    <source>
        <dbReference type="Proteomes" id="UP000053989"/>
    </source>
</evidence>
<dbReference type="InterPro" id="IPR011333">
    <property type="entry name" value="SKP1/BTB/POZ_sf"/>
</dbReference>
<evidence type="ECO:0000259" key="1">
    <source>
        <dbReference type="Pfam" id="PF00651"/>
    </source>
</evidence>
<reference evidence="2 3" key="1">
    <citation type="submission" date="2014-04" db="EMBL/GenBank/DDBJ databases">
        <authorList>
            <consortium name="DOE Joint Genome Institute"/>
            <person name="Kuo A."/>
            <person name="Kohler A."/>
            <person name="Nagy L.G."/>
            <person name="Floudas D."/>
            <person name="Copeland A."/>
            <person name="Barry K.W."/>
            <person name="Cichocki N."/>
            <person name="Veneault-Fourrey C."/>
            <person name="LaButti K."/>
            <person name="Lindquist E.A."/>
            <person name="Lipzen A."/>
            <person name="Lundell T."/>
            <person name="Morin E."/>
            <person name="Murat C."/>
            <person name="Sun H."/>
            <person name="Tunlid A."/>
            <person name="Henrissat B."/>
            <person name="Grigoriev I.V."/>
            <person name="Hibbett D.S."/>
            <person name="Martin F."/>
            <person name="Nordberg H.P."/>
            <person name="Cantor M.N."/>
            <person name="Hua S.X."/>
        </authorList>
    </citation>
    <scope>NUCLEOTIDE SEQUENCE [LARGE SCALE GENOMIC DNA]</scope>
    <source>
        <strain evidence="2 3">Foug A</strain>
    </source>
</reference>
<dbReference type="Gene3D" id="3.30.710.10">
    <property type="entry name" value="Potassium Channel Kv1.1, Chain A"/>
    <property type="match status" value="1"/>
</dbReference>
<gene>
    <name evidence="2" type="ORF">SCLCIDRAFT_34014</name>
</gene>
<protein>
    <recommendedName>
        <fullName evidence="1">BTB domain-containing protein</fullName>
    </recommendedName>
</protein>
<dbReference type="InterPro" id="IPR000210">
    <property type="entry name" value="BTB/POZ_dom"/>
</dbReference>
<accession>A0A0C3D3S6</accession>
<evidence type="ECO:0000313" key="2">
    <source>
        <dbReference type="EMBL" id="KIM50756.1"/>
    </source>
</evidence>
<feature type="domain" description="BTB" evidence="1">
    <location>
        <begin position="4"/>
        <end position="105"/>
    </location>
</feature>
<dbReference type="InParanoid" id="A0A0C3D3S6"/>
<dbReference type="HOGENOM" id="CLU_047592_2_0_1"/>
<dbReference type="Proteomes" id="UP000053989">
    <property type="component" value="Unassembled WGS sequence"/>
</dbReference>
<keyword evidence="3" id="KW-1185">Reference proteome</keyword>
<name>A0A0C3D3S6_9AGAM</name>
<dbReference type="STRING" id="1036808.A0A0C3D3S6"/>